<dbReference type="Proteomes" id="UP000265000">
    <property type="component" value="Unplaced"/>
</dbReference>
<dbReference type="AlphaFoldDB" id="A0A3Q2SS81"/>
<dbReference type="Ensembl" id="ENSFHET00000012370.1">
    <property type="protein sequence ID" value="ENSFHEP00000002353.1"/>
    <property type="gene ID" value="ENSFHEG00000003162.1"/>
</dbReference>
<evidence type="ECO:0000259" key="15">
    <source>
        <dbReference type="Pfam" id="PF20259"/>
    </source>
</evidence>
<dbReference type="InterPro" id="IPR046884">
    <property type="entry name" value="MnmA-like_central"/>
</dbReference>
<dbReference type="Gene3D" id="3.40.50.620">
    <property type="entry name" value="HUPs"/>
    <property type="match status" value="1"/>
</dbReference>
<comment type="function">
    <text evidence="1">Catalyzes the 2-thiolation of uridine at the wobble position (U34) of mitochondrial tRNA(Lys), tRNA(Glu) and tRNA(Gln). Required for the formation of 5-taurinomethyl-2-thiouridine (tm5s2U) of mitochondrial tRNA(Lys), tRNA(Glu), and tRNA(Gln) at the wobble position. ATP is required to activate the C2 atom of the wobble base.</text>
</comment>
<evidence type="ECO:0000256" key="5">
    <source>
        <dbReference type="ARBA" id="ARBA00018888"/>
    </source>
</evidence>
<comment type="subcellular location">
    <subcellularLocation>
        <location evidence="2">Mitochondrion</location>
    </subcellularLocation>
</comment>
<evidence type="ECO:0000256" key="10">
    <source>
        <dbReference type="ARBA" id="ARBA00022840"/>
    </source>
</evidence>
<dbReference type="GO" id="GO:0061708">
    <property type="term" value="F:tRNA-5-taurinomethyluridine 2-sulfurtransferase"/>
    <property type="evidence" value="ECO:0007669"/>
    <property type="project" value="UniProtKB-EC"/>
</dbReference>
<dbReference type="GeneTree" id="ENSGT00390000014323"/>
<comment type="catalytic activity">
    <reaction evidence="13">
        <text>5-taurinomethyluridine(34) in tRNA + S-sulfanyl-L-cysteinyl-[protein] + AH2 + ATP = 5-taurinomethyl-2-thiouridine(34) in tRNA + L-cysteinyl-[protein] + A + AMP + diphosphate + H(+)</text>
        <dbReference type="Rhea" id="RHEA:47040"/>
        <dbReference type="Rhea" id="RHEA-COMP:10131"/>
        <dbReference type="Rhea" id="RHEA-COMP:11726"/>
        <dbReference type="Rhea" id="RHEA-COMP:11732"/>
        <dbReference type="Rhea" id="RHEA-COMP:11733"/>
        <dbReference type="ChEBI" id="CHEBI:13193"/>
        <dbReference type="ChEBI" id="CHEBI:15378"/>
        <dbReference type="ChEBI" id="CHEBI:17499"/>
        <dbReference type="ChEBI" id="CHEBI:29950"/>
        <dbReference type="ChEBI" id="CHEBI:30616"/>
        <dbReference type="ChEBI" id="CHEBI:33019"/>
        <dbReference type="ChEBI" id="CHEBI:61963"/>
        <dbReference type="ChEBI" id="CHEBI:87171"/>
        <dbReference type="ChEBI" id="CHEBI:87172"/>
        <dbReference type="ChEBI" id="CHEBI:456215"/>
        <dbReference type="EC" id="2.8.1.14"/>
    </reaction>
</comment>
<protein>
    <recommendedName>
        <fullName evidence="5">Mitochondrial tRNA-specific 2-thiouridylase 1</fullName>
        <ecNumber evidence="4">2.8.1.14</ecNumber>
    </recommendedName>
</protein>
<dbReference type="STRING" id="8078.ENSFHEP00000002353"/>
<keyword evidence="6" id="KW-0820">tRNA-binding</keyword>
<dbReference type="InterPro" id="IPR004506">
    <property type="entry name" value="MnmA-like"/>
</dbReference>
<evidence type="ECO:0000256" key="7">
    <source>
        <dbReference type="ARBA" id="ARBA00022679"/>
    </source>
</evidence>
<evidence type="ECO:0000256" key="2">
    <source>
        <dbReference type="ARBA" id="ARBA00004173"/>
    </source>
</evidence>
<keyword evidence="10" id="KW-0067">ATP-binding</keyword>
<dbReference type="PANTHER" id="PTHR11933">
    <property type="entry name" value="TRNA 5-METHYLAMINOMETHYL-2-THIOURIDYLATE -METHYLTRANSFERASE"/>
    <property type="match status" value="1"/>
</dbReference>
<dbReference type="GO" id="GO:0000049">
    <property type="term" value="F:tRNA binding"/>
    <property type="evidence" value="ECO:0007669"/>
    <property type="project" value="UniProtKB-KW"/>
</dbReference>
<dbReference type="Pfam" id="PF20259">
    <property type="entry name" value="tRNA_Me_trans_M"/>
    <property type="match status" value="1"/>
</dbReference>
<dbReference type="EC" id="2.8.1.14" evidence="4"/>
<dbReference type="Pfam" id="PF03054">
    <property type="entry name" value="tRNA_Me_trans"/>
    <property type="match status" value="1"/>
</dbReference>
<dbReference type="CDD" id="cd01998">
    <property type="entry name" value="MnmA_TRMU-like"/>
    <property type="match status" value="1"/>
</dbReference>
<dbReference type="GO" id="GO:0002143">
    <property type="term" value="P:tRNA wobble position uridine thiolation"/>
    <property type="evidence" value="ECO:0007669"/>
    <property type="project" value="TreeGrafter"/>
</dbReference>
<dbReference type="GO" id="GO:0005739">
    <property type="term" value="C:mitochondrion"/>
    <property type="evidence" value="ECO:0007669"/>
    <property type="project" value="UniProtKB-SubCell"/>
</dbReference>
<evidence type="ECO:0000256" key="1">
    <source>
        <dbReference type="ARBA" id="ARBA00003986"/>
    </source>
</evidence>
<dbReference type="InterPro" id="IPR023382">
    <property type="entry name" value="MnmA-like_central_sf"/>
</dbReference>
<dbReference type="FunFam" id="2.30.30.280:FF:000001">
    <property type="entry name" value="tRNA-specific 2-thiouridylase MnmA"/>
    <property type="match status" value="1"/>
</dbReference>
<keyword evidence="8" id="KW-0819">tRNA processing</keyword>
<dbReference type="SUPFAM" id="SSF52402">
    <property type="entry name" value="Adenine nucleotide alpha hydrolases-like"/>
    <property type="match status" value="1"/>
</dbReference>
<dbReference type="FunFam" id="3.40.50.620:FF:000104">
    <property type="entry name" value="Mitochondrial tRNA-specific 2-thiouridylase 1"/>
    <property type="match status" value="1"/>
</dbReference>
<dbReference type="InterPro" id="IPR014729">
    <property type="entry name" value="Rossmann-like_a/b/a_fold"/>
</dbReference>
<evidence type="ECO:0000256" key="6">
    <source>
        <dbReference type="ARBA" id="ARBA00022555"/>
    </source>
</evidence>
<name>A0A3Q2SS81_FUNHE</name>
<evidence type="ECO:0000256" key="3">
    <source>
        <dbReference type="ARBA" id="ARBA00006191"/>
    </source>
</evidence>
<dbReference type="PANTHER" id="PTHR11933:SF5">
    <property type="entry name" value="MITOCHONDRIAL TRNA-SPECIFIC 2-THIOURIDYLASE 1"/>
    <property type="match status" value="1"/>
</dbReference>
<evidence type="ECO:0000256" key="13">
    <source>
        <dbReference type="ARBA" id="ARBA00049564"/>
    </source>
</evidence>
<feature type="compositionally biased region" description="Low complexity" evidence="14">
    <location>
        <begin position="448"/>
        <end position="463"/>
    </location>
</feature>
<sequence length="481" mass="53436">MGLMRHVVCAMSGGVDSSVAALLLKRRGYNVTGVFMKNWDSLDESGVCSTERDCEDAYRVCQILDIPFHQVSYVKEYWHDVFSQLLKEYEKGRTPNPDILCNKHIKFNHFHKYAMHTLGAQAMATGHYARSSQEDEEVFQQAHASPPATLFRDRFEIRNTVKLCKGADLVKDQTFFLSQISQDALRQTLFPLAGLTKEFVKKMAAEAGFHHVLKKKESMGICFIGERNFENFILEYLEPNPGNFVSIEDGTVKGTHKGWFTLTLGQRARIGGQKDAWFVVDKDIVTGDVFVAPTTNHPALFRDTARTERFHWIAGDPPAELVRTQMMECQFRFIHQMPLGECSLFGAAEATAKRRRFPPLNVLRLCSALRGNAEHGRLGVDFPLPAGQSTNARTGMAPTPSSLGLFLPCSFRLGKAHTAVAGSVPASVCGALQRRRLPGQREDHPAGAQRAHAAEGPRAAGGEPEPKGRADARTSQLRSHV</sequence>
<keyword evidence="9" id="KW-0547">Nucleotide-binding</keyword>
<evidence type="ECO:0000313" key="17">
    <source>
        <dbReference type="Proteomes" id="UP000265000"/>
    </source>
</evidence>
<keyword evidence="7" id="KW-0808">Transferase</keyword>
<organism evidence="16 17">
    <name type="scientific">Fundulus heteroclitus</name>
    <name type="common">Killifish</name>
    <name type="synonym">Mummichog</name>
    <dbReference type="NCBI Taxonomy" id="8078"/>
    <lineage>
        <taxon>Eukaryota</taxon>
        <taxon>Metazoa</taxon>
        <taxon>Chordata</taxon>
        <taxon>Craniata</taxon>
        <taxon>Vertebrata</taxon>
        <taxon>Euteleostomi</taxon>
        <taxon>Actinopterygii</taxon>
        <taxon>Neopterygii</taxon>
        <taxon>Teleostei</taxon>
        <taxon>Neoteleostei</taxon>
        <taxon>Acanthomorphata</taxon>
        <taxon>Ovalentaria</taxon>
        <taxon>Atherinomorphae</taxon>
        <taxon>Cyprinodontiformes</taxon>
        <taxon>Fundulidae</taxon>
        <taxon>Fundulus</taxon>
    </lineage>
</organism>
<feature type="domain" description="tRNA-specific 2-thiouridylase MnmA-like central" evidence="15">
    <location>
        <begin position="230"/>
        <end position="292"/>
    </location>
</feature>
<dbReference type="Gene3D" id="2.30.30.280">
    <property type="entry name" value="Adenine nucleotide alpha hydrolases-like domains"/>
    <property type="match status" value="1"/>
</dbReference>
<evidence type="ECO:0000256" key="8">
    <source>
        <dbReference type="ARBA" id="ARBA00022694"/>
    </source>
</evidence>
<evidence type="ECO:0000256" key="4">
    <source>
        <dbReference type="ARBA" id="ARBA00011953"/>
    </source>
</evidence>
<proteinExistence type="inferred from homology"/>
<keyword evidence="11" id="KW-0694">RNA-binding</keyword>
<keyword evidence="17" id="KW-1185">Reference proteome</keyword>
<feature type="region of interest" description="Disordered" evidence="14">
    <location>
        <begin position="437"/>
        <end position="481"/>
    </location>
</feature>
<keyword evidence="12" id="KW-1015">Disulfide bond</keyword>
<evidence type="ECO:0000256" key="14">
    <source>
        <dbReference type="SAM" id="MobiDB-lite"/>
    </source>
</evidence>
<evidence type="ECO:0000256" key="12">
    <source>
        <dbReference type="ARBA" id="ARBA00023157"/>
    </source>
</evidence>
<reference evidence="16" key="2">
    <citation type="submission" date="2025-09" db="UniProtKB">
        <authorList>
            <consortium name="Ensembl"/>
        </authorList>
    </citation>
    <scope>IDENTIFICATION</scope>
</reference>
<evidence type="ECO:0000256" key="11">
    <source>
        <dbReference type="ARBA" id="ARBA00022884"/>
    </source>
</evidence>
<accession>A0A3Q2SS81</accession>
<evidence type="ECO:0000313" key="16">
    <source>
        <dbReference type="Ensembl" id="ENSFHEP00000002353.1"/>
    </source>
</evidence>
<evidence type="ECO:0000256" key="9">
    <source>
        <dbReference type="ARBA" id="ARBA00022741"/>
    </source>
</evidence>
<comment type="similarity">
    <text evidence="3">Belongs to the MnmA/TRMU family.</text>
</comment>
<reference evidence="16" key="1">
    <citation type="submission" date="2025-08" db="UniProtKB">
        <authorList>
            <consortium name="Ensembl"/>
        </authorList>
    </citation>
    <scope>IDENTIFICATION</scope>
</reference>
<dbReference type="GO" id="GO:0005524">
    <property type="term" value="F:ATP binding"/>
    <property type="evidence" value="ECO:0007669"/>
    <property type="project" value="UniProtKB-KW"/>
</dbReference>
<dbReference type="NCBIfam" id="NF001138">
    <property type="entry name" value="PRK00143.1"/>
    <property type="match status" value="1"/>
</dbReference>